<sequence length="309" mass="35815">MSELIVKDNALIQASYTLDTVEQRLILLAIAEARETGHGITENSLLEVHASSYINTFNVEKHTAYTVLRDASRSLFDRYVTYHDINPKTGKDRSFHCRWVDKIGYEPQSGIVFLRFTQDIVPLITRLEENFTKYELQQVSRLTSSYAIRLYELLIQWRSAGKTPIFDLSIFRQQLGVETQQYKTMSNFKTYVLDFALNQVNELTDITAKYEQHKKGRTISGFSFTLKQKKASSTKVVKEQNPTDLFSKMSDKQRYLFANKLSELPEMGHYSEGSESFQQFAIRIAEMLQDPKKFEELLPYLQKTGFQCA</sequence>
<evidence type="ECO:0000313" key="3">
    <source>
        <dbReference type="EMBL" id="OBX29417.1"/>
    </source>
</evidence>
<gene>
    <name evidence="3" type="ORF">A9J31_13945</name>
</gene>
<dbReference type="NCBIfam" id="NF038290">
    <property type="entry name" value="repM_Acin"/>
    <property type="match status" value="1"/>
</dbReference>
<dbReference type="RefSeq" id="WP_067762744.1">
    <property type="nucleotide sequence ID" value="NZ_LZDS01000008.1"/>
</dbReference>
<protein>
    <submittedName>
        <fullName evidence="3">RepB family plasmid replication initiator protein</fullName>
    </submittedName>
</protein>
<dbReference type="InterPro" id="IPR000525">
    <property type="entry name" value="Initiator_Rep_WH1"/>
</dbReference>
<reference evidence="4" key="1">
    <citation type="submission" date="2016-06" db="EMBL/GenBank/DDBJ databases">
        <authorList>
            <person name="Radolfova-Krizova L."/>
            <person name="Nemec A."/>
        </authorList>
    </citation>
    <scope>NUCLEOTIDE SEQUENCE [LARGE SCALE GENOMIC DNA]</scope>
    <source>
        <strain evidence="4">ANC 4275</strain>
    </source>
</reference>
<comment type="similarity">
    <text evidence="1">Belongs to the initiator RepB protein family.</text>
</comment>
<comment type="caution">
    <text evidence="3">The sequence shown here is derived from an EMBL/GenBank/DDBJ whole genome shotgun (WGS) entry which is preliminary data.</text>
</comment>
<proteinExistence type="inferred from homology"/>
<dbReference type="InterPro" id="IPR036390">
    <property type="entry name" value="WH_DNA-bd_sf"/>
</dbReference>
<dbReference type="Pfam" id="PF21205">
    <property type="entry name" value="Rep3_C"/>
    <property type="match status" value="1"/>
</dbReference>
<accession>A0A1A7RFG8</accession>
<evidence type="ECO:0000259" key="2">
    <source>
        <dbReference type="Pfam" id="PF01051"/>
    </source>
</evidence>
<dbReference type="Gene3D" id="1.10.10.10">
    <property type="entry name" value="Winged helix-like DNA-binding domain superfamily/Winged helix DNA-binding domain"/>
    <property type="match status" value="2"/>
</dbReference>
<organism evidence="3 4">
    <name type="scientific">Acinetobacter gandensis</name>
    <dbReference type="NCBI Taxonomy" id="1443941"/>
    <lineage>
        <taxon>Bacteria</taxon>
        <taxon>Pseudomonadati</taxon>
        <taxon>Pseudomonadota</taxon>
        <taxon>Gammaproteobacteria</taxon>
        <taxon>Moraxellales</taxon>
        <taxon>Moraxellaceae</taxon>
        <taxon>Acinetobacter</taxon>
    </lineage>
</organism>
<dbReference type="GO" id="GO:0003887">
    <property type="term" value="F:DNA-directed DNA polymerase activity"/>
    <property type="evidence" value="ECO:0007669"/>
    <property type="project" value="InterPro"/>
</dbReference>
<dbReference type="GO" id="GO:0006270">
    <property type="term" value="P:DNA replication initiation"/>
    <property type="evidence" value="ECO:0007669"/>
    <property type="project" value="InterPro"/>
</dbReference>
<dbReference type="Proteomes" id="UP000185753">
    <property type="component" value="Unassembled WGS sequence"/>
</dbReference>
<feature type="domain" description="Initiator Rep protein WH1" evidence="2">
    <location>
        <begin position="5"/>
        <end position="154"/>
    </location>
</feature>
<dbReference type="SUPFAM" id="SSF46785">
    <property type="entry name" value="Winged helix' DNA-binding domain"/>
    <property type="match status" value="2"/>
</dbReference>
<evidence type="ECO:0000256" key="1">
    <source>
        <dbReference type="ARBA" id="ARBA00038283"/>
    </source>
</evidence>
<evidence type="ECO:0000313" key="4">
    <source>
        <dbReference type="Proteomes" id="UP000185753"/>
    </source>
</evidence>
<dbReference type="EMBL" id="LZDS01000008">
    <property type="protein sequence ID" value="OBX29417.1"/>
    <property type="molecule type" value="Genomic_DNA"/>
</dbReference>
<keyword evidence="4" id="KW-1185">Reference proteome</keyword>
<dbReference type="OrthoDB" id="7060771at2"/>
<name>A0A1A7RFG8_9GAMM</name>
<dbReference type="InterPro" id="IPR036388">
    <property type="entry name" value="WH-like_DNA-bd_sf"/>
</dbReference>
<dbReference type="AlphaFoldDB" id="A0A1A7RFG8"/>
<dbReference type="STRING" id="1443941.A9J31_13945"/>
<dbReference type="Pfam" id="PF01051">
    <property type="entry name" value="Rep3_N"/>
    <property type="match status" value="1"/>
</dbReference>